<dbReference type="PATRIC" id="fig|1379870.5.peg.5461"/>
<dbReference type="Gene3D" id="3.30.830.10">
    <property type="entry name" value="Metalloenzyme, LuxS/M16 peptidase-like"/>
    <property type="match status" value="2"/>
</dbReference>
<evidence type="ECO:0000256" key="1">
    <source>
        <dbReference type="SAM" id="SignalP"/>
    </source>
</evidence>
<feature type="domain" description="Peptidase M16 N-terminal" evidence="2">
    <location>
        <begin position="45"/>
        <end position="184"/>
    </location>
</feature>
<dbReference type="AlphaFoldDB" id="A0A0E3ZZR8"/>
<dbReference type="InterPro" id="IPR011249">
    <property type="entry name" value="Metalloenz_LuxS/M16"/>
</dbReference>
<dbReference type="SUPFAM" id="SSF63411">
    <property type="entry name" value="LuxS/MPP-like metallohydrolase"/>
    <property type="match status" value="2"/>
</dbReference>
<feature type="signal peptide" evidence="1">
    <location>
        <begin position="1"/>
        <end position="20"/>
    </location>
</feature>
<dbReference type="STRING" id="1379870.SD10_25235"/>
<evidence type="ECO:0000259" key="3">
    <source>
        <dbReference type="Pfam" id="PF05193"/>
    </source>
</evidence>
<dbReference type="Proteomes" id="UP000033054">
    <property type="component" value="Chromosome"/>
</dbReference>
<organism evidence="4 5">
    <name type="scientific">Spirosoma radiotolerans</name>
    <dbReference type="NCBI Taxonomy" id="1379870"/>
    <lineage>
        <taxon>Bacteria</taxon>
        <taxon>Pseudomonadati</taxon>
        <taxon>Bacteroidota</taxon>
        <taxon>Cytophagia</taxon>
        <taxon>Cytophagales</taxon>
        <taxon>Cytophagaceae</taxon>
        <taxon>Spirosoma</taxon>
    </lineage>
</organism>
<dbReference type="KEGG" id="srd:SD10_25235"/>
<dbReference type="EMBL" id="CP010429">
    <property type="protein sequence ID" value="AKD57704.1"/>
    <property type="molecule type" value="Genomic_DNA"/>
</dbReference>
<dbReference type="GO" id="GO:0046872">
    <property type="term" value="F:metal ion binding"/>
    <property type="evidence" value="ECO:0007669"/>
    <property type="project" value="InterPro"/>
</dbReference>
<dbReference type="InterPro" id="IPR007863">
    <property type="entry name" value="Peptidase_M16_C"/>
</dbReference>
<protein>
    <submittedName>
        <fullName evidence="4">Peptidase M16</fullName>
    </submittedName>
</protein>
<dbReference type="PANTHER" id="PTHR11851:SF224">
    <property type="entry name" value="PROCESSING PROTEASE"/>
    <property type="match status" value="1"/>
</dbReference>
<reference evidence="4 5" key="1">
    <citation type="journal article" date="2014" name="Curr. Microbiol.">
        <title>Spirosoma radiotolerans sp. nov., a gamma-radiation-resistant bacterium isolated from gamma ray-irradiated soil.</title>
        <authorList>
            <person name="Lee J.J."/>
            <person name="Srinivasan S."/>
            <person name="Lim S."/>
            <person name="Joe M."/>
            <person name="Im S."/>
            <person name="Bae S.I."/>
            <person name="Park K.R."/>
            <person name="Han J.H."/>
            <person name="Park S.H."/>
            <person name="Joo B.M."/>
            <person name="Park S.J."/>
            <person name="Kim M.K."/>
        </authorList>
    </citation>
    <scope>NUCLEOTIDE SEQUENCE [LARGE SCALE GENOMIC DNA]</scope>
    <source>
        <strain evidence="4 5">DG5A</strain>
    </source>
</reference>
<dbReference type="RefSeq" id="WP_046577799.1">
    <property type="nucleotide sequence ID" value="NZ_CP010429.1"/>
</dbReference>
<proteinExistence type="predicted"/>
<evidence type="ECO:0000313" key="4">
    <source>
        <dbReference type="EMBL" id="AKD57704.1"/>
    </source>
</evidence>
<feature type="domain" description="Peptidase M16 C-terminal" evidence="3">
    <location>
        <begin position="191"/>
        <end position="367"/>
    </location>
</feature>
<dbReference type="InterPro" id="IPR050361">
    <property type="entry name" value="MPP/UQCRC_Complex"/>
</dbReference>
<dbReference type="InterPro" id="IPR011765">
    <property type="entry name" value="Pept_M16_N"/>
</dbReference>
<gene>
    <name evidence="4" type="ORF">SD10_25235</name>
</gene>
<dbReference type="HOGENOM" id="CLU_009902_6_1_10"/>
<dbReference type="Pfam" id="PF00675">
    <property type="entry name" value="Peptidase_M16"/>
    <property type="match status" value="1"/>
</dbReference>
<name>A0A0E3ZZR8_9BACT</name>
<keyword evidence="1" id="KW-0732">Signal</keyword>
<feature type="chain" id="PRO_5002417065" evidence="1">
    <location>
        <begin position="21"/>
        <end position="459"/>
    </location>
</feature>
<sequence>MKYIVTMLLALILAGASSWAQTFKVPPYQKFKLKNGLTVYLMEQHEVPLINVSAVFDAGAVQDGSRYGLANMTAEALLFGSSKYTKAQLEEKIEYVGASVDTYAGKEVAKLTSSFAVKDQDLLFDIIQDVLTKPTFDQAEFDKYKQRQLLQLIQQKESPRGVVGSYFNKFVFEGHPYANPLTGTPASVSAVSASDVRQFYQKNFTTDRGAIAIVGDFNTAAMKKRITDLFGNWKTAAATSPALTDPTVMFDKSRVLLVNKDDARETTFLIGGKGITQNNPDFIPVTVVNTILGGRFTSWLNDALRVNSGLTYGANSRFSTFRKSGTFAISTFTKVSTTTQAIDMALQVLDSLHRTGIDEKTLSSAKNYVKADFPPRYESASELANLLTDMFSLGFDESFINNFQKNVDGLTVAKTRQIIDQYFPKDKLQFVLIGKAETIRDKVKKYGTITEKEIKAEGF</sequence>
<evidence type="ECO:0000259" key="2">
    <source>
        <dbReference type="Pfam" id="PF00675"/>
    </source>
</evidence>
<dbReference type="PANTHER" id="PTHR11851">
    <property type="entry name" value="METALLOPROTEASE"/>
    <property type="match status" value="1"/>
</dbReference>
<dbReference type="OrthoDB" id="9811314at2"/>
<dbReference type="Pfam" id="PF05193">
    <property type="entry name" value="Peptidase_M16_C"/>
    <property type="match status" value="1"/>
</dbReference>
<accession>A0A0E3ZZR8</accession>
<keyword evidence="5" id="KW-1185">Reference proteome</keyword>
<evidence type="ECO:0000313" key="5">
    <source>
        <dbReference type="Proteomes" id="UP000033054"/>
    </source>
</evidence>